<dbReference type="Pfam" id="PF13289">
    <property type="entry name" value="SIR2_2"/>
    <property type="match status" value="1"/>
</dbReference>
<reference evidence="1" key="1">
    <citation type="submission" date="2019-02" db="EMBL/GenBank/DDBJ databases">
        <authorList>
            <person name="Gruber-Vodicka R. H."/>
            <person name="Seah K. B. B."/>
        </authorList>
    </citation>
    <scope>NUCLEOTIDE SEQUENCE</scope>
    <source>
        <strain evidence="1">BECK_BZ163</strain>
        <strain evidence="3">BECK_BZ164</strain>
        <strain evidence="2">BECK_BZ165</strain>
    </source>
</reference>
<dbReference type="EMBL" id="CAADEZ010000028">
    <property type="protein sequence ID" value="VFJ45664.1"/>
    <property type="molecule type" value="Genomic_DNA"/>
</dbReference>
<evidence type="ECO:0000313" key="1">
    <source>
        <dbReference type="EMBL" id="VFJ45664.1"/>
    </source>
</evidence>
<evidence type="ECO:0000313" key="3">
    <source>
        <dbReference type="EMBL" id="VFK06846.1"/>
    </source>
</evidence>
<dbReference type="Gene3D" id="3.40.50.1220">
    <property type="entry name" value="TPP-binding domain"/>
    <property type="match status" value="1"/>
</dbReference>
<accession>A0A450S201</accession>
<name>A0A450S201_9GAMM</name>
<evidence type="ECO:0000313" key="2">
    <source>
        <dbReference type="EMBL" id="VFJ46653.1"/>
    </source>
</evidence>
<organism evidence="1">
    <name type="scientific">Candidatus Kentrum sp. FM</name>
    <dbReference type="NCBI Taxonomy" id="2126340"/>
    <lineage>
        <taxon>Bacteria</taxon>
        <taxon>Pseudomonadati</taxon>
        <taxon>Pseudomonadota</taxon>
        <taxon>Gammaproteobacteria</taxon>
        <taxon>Candidatus Kentrum</taxon>
    </lineage>
</organism>
<dbReference type="EMBL" id="CAADFL010000026">
    <property type="protein sequence ID" value="VFK06846.1"/>
    <property type="molecule type" value="Genomic_DNA"/>
</dbReference>
<dbReference type="AlphaFoldDB" id="A0A450S201"/>
<sequence>MIDLIPEELLDDISNGECLPVIGAGFSRNAILPSGCRMPLWDDLGKEVATRRKRPFSGNTIATLSEYSEESSRFELVKLLRRSLHIATARPGTAHDTFAKLPFKQILTTNFDFLIERAYMNQGKPYLPIVDEDLLSFGQPDGETRIIKMHGDLHHPNLMVVTEEDYDKFRDARELMFYEVANLLIHNSVLFVGYSIDDPDFRQILRLVEKHVGKFQRPTYAMLVGATNAEVETYKRRGVTRVITLHATPKEYGATLANAFSTISTFLNAPSKP</sequence>
<protein>
    <submittedName>
        <fullName evidence="1">SIR2-like domain-containing protein</fullName>
    </submittedName>
</protein>
<dbReference type="SUPFAM" id="SSF52467">
    <property type="entry name" value="DHS-like NAD/FAD-binding domain"/>
    <property type="match status" value="1"/>
</dbReference>
<gene>
    <name evidence="1" type="ORF">BECKFM1743A_GA0114220_1002810</name>
    <name evidence="3" type="ORF">BECKFM1743B_GA0114221_100269</name>
    <name evidence="2" type="ORF">BECKFM1743C_GA0114222_100386</name>
</gene>
<dbReference type="InterPro" id="IPR029035">
    <property type="entry name" value="DHS-like_NAD/FAD-binding_dom"/>
</dbReference>
<dbReference type="EMBL" id="CAADFA010000038">
    <property type="protein sequence ID" value="VFJ46653.1"/>
    <property type="molecule type" value="Genomic_DNA"/>
</dbReference>
<proteinExistence type="predicted"/>